<dbReference type="PANTHER" id="PTHR40396">
    <property type="entry name" value="ATPASE-LIKE PROTEIN"/>
    <property type="match status" value="1"/>
</dbReference>
<evidence type="ECO:0000259" key="2">
    <source>
        <dbReference type="Pfam" id="PF13304"/>
    </source>
</evidence>
<dbReference type="Pfam" id="PF13175">
    <property type="entry name" value="AAA_15"/>
    <property type="match status" value="1"/>
</dbReference>
<evidence type="ECO:0000313" key="4">
    <source>
        <dbReference type="Proteomes" id="UP000005737"/>
    </source>
</evidence>
<proteinExistence type="predicted"/>
<reference evidence="3 4" key="1">
    <citation type="submission" date="2011-10" db="EMBL/GenBank/DDBJ databases">
        <title>The Improved High-Quality Draft genome of Leptonema illini DSM 21528.</title>
        <authorList>
            <consortium name="US DOE Joint Genome Institute (JGI-PGF)"/>
            <person name="Lucas S."/>
            <person name="Copeland A."/>
            <person name="Lapidus A."/>
            <person name="Glavina del Rio T."/>
            <person name="Dalin E."/>
            <person name="Tice H."/>
            <person name="Bruce D."/>
            <person name="Goodwin L."/>
            <person name="Pitluck S."/>
            <person name="Peters L."/>
            <person name="Mikhailova N."/>
            <person name="Held B."/>
            <person name="Kyrpides N."/>
            <person name="Mavromatis K."/>
            <person name="Ivanova N."/>
            <person name="Markowitz V."/>
            <person name="Cheng J.-F."/>
            <person name="Hugenholtz P."/>
            <person name="Woyke T."/>
            <person name="Wu D."/>
            <person name="Gronow S."/>
            <person name="Wellnitz S."/>
            <person name="Brambilla E.-M."/>
            <person name="Klenk H.-P."/>
            <person name="Eisen J.A."/>
        </authorList>
    </citation>
    <scope>NUCLEOTIDE SEQUENCE [LARGE SCALE GENOMIC DNA]</scope>
    <source>
        <strain evidence="3 4">DSM 21528</strain>
    </source>
</reference>
<dbReference type="STRING" id="183.GCA_002009735_00843"/>
<dbReference type="HOGENOM" id="CLU_727426_0_0_12"/>
<name>H2CDC7_9LEPT</name>
<feature type="domain" description="ATPase AAA-type core" evidence="2">
    <location>
        <begin position="197"/>
        <end position="286"/>
    </location>
</feature>
<dbReference type="Pfam" id="PF13304">
    <property type="entry name" value="AAA_21"/>
    <property type="match status" value="1"/>
</dbReference>
<gene>
    <name evidence="3" type="ORF">Lepil_0730</name>
</gene>
<feature type="domain" description="Endonuclease GajA/Old nuclease/RecF-like AAA" evidence="1">
    <location>
        <begin position="2"/>
        <end position="65"/>
    </location>
</feature>
<protein>
    <recommendedName>
        <fullName evidence="5">ATPase AAA-type core domain-containing protein</fullName>
    </recommendedName>
</protein>
<organism evidence="3 4">
    <name type="scientific">Leptonema illini DSM 21528</name>
    <dbReference type="NCBI Taxonomy" id="929563"/>
    <lineage>
        <taxon>Bacteria</taxon>
        <taxon>Pseudomonadati</taxon>
        <taxon>Spirochaetota</taxon>
        <taxon>Spirochaetia</taxon>
        <taxon>Leptospirales</taxon>
        <taxon>Leptospiraceae</taxon>
        <taxon>Leptonema</taxon>
    </lineage>
</organism>
<dbReference type="InterPro" id="IPR027417">
    <property type="entry name" value="P-loop_NTPase"/>
</dbReference>
<sequence>MTRLKLKNFGQIRDAEVAFGDLTVLVGPQATGKSLFLQLLKLIIDKKSIHSELRMRNVIWDGDPEAFLNLYFGDGMHSIWNKKTIVQVDSKKRELNFFARPYASATAEELFFIPAQRVMSLKEGMTQTFSDFRAGDPYCLRSFADTLHNLVQNEFAQLETLFPVSGRLNEAFREPIEKNIFGKFHLQTDSEKYQRRIVLRTEERDPLPFLVWSAGQREFVPLLLGLYWLMPSGKMTKRDSVSWVVIEEPEMGLHPNAISTVMSLVLELLARGYRVTISTHSPQVLDVVWALQFFKQNGGTVKDVLNIFELKNNAKTKEVGTAALTKDFKVYFFGTDGIVRDISNLDPGADNETESGWGGLSGFSGHVGDIVSAVAKRAQRAEE</sequence>
<evidence type="ECO:0000259" key="1">
    <source>
        <dbReference type="Pfam" id="PF13175"/>
    </source>
</evidence>
<dbReference type="AlphaFoldDB" id="H2CDC7"/>
<dbReference type="PANTHER" id="PTHR40396:SF1">
    <property type="entry name" value="ATPASE AAA-TYPE CORE DOMAIN-CONTAINING PROTEIN"/>
    <property type="match status" value="1"/>
</dbReference>
<dbReference type="Gene3D" id="3.40.50.300">
    <property type="entry name" value="P-loop containing nucleotide triphosphate hydrolases"/>
    <property type="match status" value="1"/>
</dbReference>
<dbReference type="SUPFAM" id="SSF52540">
    <property type="entry name" value="P-loop containing nucleoside triphosphate hydrolases"/>
    <property type="match status" value="1"/>
</dbReference>
<dbReference type="GO" id="GO:0016887">
    <property type="term" value="F:ATP hydrolysis activity"/>
    <property type="evidence" value="ECO:0007669"/>
    <property type="project" value="InterPro"/>
</dbReference>
<dbReference type="RefSeq" id="WP_002770049.1">
    <property type="nucleotide sequence ID" value="NZ_JH597773.1"/>
</dbReference>
<dbReference type="InterPro" id="IPR041685">
    <property type="entry name" value="AAA_GajA/Old/RecF-like"/>
</dbReference>
<accession>H2CDC7</accession>
<dbReference type="EMBL" id="JH597773">
    <property type="protein sequence ID" value="EHQ05431.1"/>
    <property type="molecule type" value="Genomic_DNA"/>
</dbReference>
<dbReference type="InterPro" id="IPR003959">
    <property type="entry name" value="ATPase_AAA_core"/>
</dbReference>
<keyword evidence="4" id="KW-1185">Reference proteome</keyword>
<dbReference type="GO" id="GO:0005524">
    <property type="term" value="F:ATP binding"/>
    <property type="evidence" value="ECO:0007669"/>
    <property type="project" value="InterPro"/>
</dbReference>
<evidence type="ECO:0008006" key="5">
    <source>
        <dbReference type="Google" id="ProtNLM"/>
    </source>
</evidence>
<dbReference type="Proteomes" id="UP000005737">
    <property type="component" value="Unassembled WGS sequence"/>
</dbReference>
<evidence type="ECO:0000313" key="3">
    <source>
        <dbReference type="EMBL" id="EHQ05431.1"/>
    </source>
</evidence>